<sequence length="288" mass="31193">MKMHEEDFTSTGGVRIHMRSWNPAGAPHGVLVICHGVNSHGGQHAWTAEQFAARGLAVFALDLRGRGKSEGERFYVEDIADYVADLRGLIAIAKKRHPGLPVFLLGHSAGGVVSCTYALDYQDEIDGLICESFAFQVPAPGFVLTAIKGLSHVAPKLGVLTLKMKDFTRDPQILAVLEADPLTKGESQPAATVAALVRADERLQASFSQITLPLLILHGTADRATVCQGSEYFHEHAGSTDKTLRLYEGHYHDLLADLGREEVLSDISQWIDARMARQASSAEPSAAE</sequence>
<dbReference type="InterPro" id="IPR022742">
    <property type="entry name" value="Hydrolase_4"/>
</dbReference>
<reference evidence="2 3" key="1">
    <citation type="submission" date="2021-01" db="EMBL/GenBank/DDBJ databases">
        <title>011410 draft genome.</title>
        <authorList>
            <person name="Lang L."/>
        </authorList>
    </citation>
    <scope>NUCLEOTIDE SEQUENCE [LARGE SCALE GENOMIC DNA]</scope>
    <source>
        <strain evidence="2 3">KCTC 42845</strain>
    </source>
</reference>
<evidence type="ECO:0000313" key="3">
    <source>
        <dbReference type="Proteomes" id="UP000644749"/>
    </source>
</evidence>
<dbReference type="PRINTS" id="PR00111">
    <property type="entry name" value="ABHYDROLASE"/>
</dbReference>
<gene>
    <name evidence="2" type="ORF">JL111_09925</name>
</gene>
<dbReference type="SUPFAM" id="SSF53474">
    <property type="entry name" value="alpha/beta-Hydrolases"/>
    <property type="match status" value="1"/>
</dbReference>
<dbReference type="PANTHER" id="PTHR11614">
    <property type="entry name" value="PHOSPHOLIPASE-RELATED"/>
    <property type="match status" value="1"/>
</dbReference>
<dbReference type="Gene3D" id="3.40.50.1820">
    <property type="entry name" value="alpha/beta hydrolase"/>
    <property type="match status" value="1"/>
</dbReference>
<dbReference type="RefSeq" id="WP_191312194.1">
    <property type="nucleotide sequence ID" value="NZ_BNCL01000020.1"/>
</dbReference>
<protein>
    <submittedName>
        <fullName evidence="2">Lysophospholipase</fullName>
    </submittedName>
</protein>
<dbReference type="Proteomes" id="UP000644749">
    <property type="component" value="Unassembled WGS sequence"/>
</dbReference>
<organism evidence="2 3">
    <name type="scientific">Paracoccus aerius</name>
    <dbReference type="NCBI Taxonomy" id="1915382"/>
    <lineage>
        <taxon>Bacteria</taxon>
        <taxon>Pseudomonadati</taxon>
        <taxon>Pseudomonadota</taxon>
        <taxon>Alphaproteobacteria</taxon>
        <taxon>Rhodobacterales</taxon>
        <taxon>Paracoccaceae</taxon>
        <taxon>Paracoccus</taxon>
    </lineage>
</organism>
<dbReference type="InterPro" id="IPR000073">
    <property type="entry name" value="AB_hydrolase_1"/>
</dbReference>
<evidence type="ECO:0000259" key="1">
    <source>
        <dbReference type="Pfam" id="PF12146"/>
    </source>
</evidence>
<comment type="caution">
    <text evidence="2">The sequence shown here is derived from an EMBL/GenBank/DDBJ whole genome shotgun (WGS) entry which is preliminary data.</text>
</comment>
<dbReference type="EMBL" id="JAESHT010000007">
    <property type="protein sequence ID" value="MBL3673804.1"/>
    <property type="molecule type" value="Genomic_DNA"/>
</dbReference>
<dbReference type="InterPro" id="IPR051044">
    <property type="entry name" value="MAG_DAG_Lipase"/>
</dbReference>
<feature type="domain" description="Serine aminopeptidase S33" evidence="1">
    <location>
        <begin position="26"/>
        <end position="257"/>
    </location>
</feature>
<name>A0ABS1S526_9RHOB</name>
<keyword evidence="3" id="KW-1185">Reference proteome</keyword>
<accession>A0ABS1S526</accession>
<dbReference type="Pfam" id="PF12146">
    <property type="entry name" value="Hydrolase_4"/>
    <property type="match status" value="1"/>
</dbReference>
<dbReference type="InterPro" id="IPR029058">
    <property type="entry name" value="AB_hydrolase_fold"/>
</dbReference>
<evidence type="ECO:0000313" key="2">
    <source>
        <dbReference type="EMBL" id="MBL3673804.1"/>
    </source>
</evidence>
<proteinExistence type="predicted"/>